<proteinExistence type="predicted"/>
<evidence type="ECO:0008006" key="4">
    <source>
        <dbReference type="Google" id="ProtNLM"/>
    </source>
</evidence>
<dbReference type="Ensembl" id="ENSOABT00000020207.2">
    <property type="protein sequence ID" value="ENSOABP00000019622.1"/>
    <property type="gene ID" value="ENSOABG00000009505.2"/>
</dbReference>
<name>A0A668T024_OREAU</name>
<keyword evidence="3" id="KW-1185">Reference proteome</keyword>
<protein>
    <recommendedName>
        <fullName evidence="4">Secreted protein</fullName>
    </recommendedName>
</protein>
<evidence type="ECO:0000313" key="2">
    <source>
        <dbReference type="Ensembl" id="ENSOABP00000019622.1"/>
    </source>
</evidence>
<feature type="signal peptide" evidence="1">
    <location>
        <begin position="1"/>
        <end position="22"/>
    </location>
</feature>
<reference evidence="2" key="2">
    <citation type="submission" date="2025-09" db="UniProtKB">
        <authorList>
            <consortium name="Ensembl"/>
        </authorList>
    </citation>
    <scope>IDENTIFICATION</scope>
</reference>
<organism evidence="2 3">
    <name type="scientific">Oreochromis aureus</name>
    <name type="common">Israeli tilapia</name>
    <name type="synonym">Chromis aureus</name>
    <dbReference type="NCBI Taxonomy" id="47969"/>
    <lineage>
        <taxon>Eukaryota</taxon>
        <taxon>Metazoa</taxon>
        <taxon>Chordata</taxon>
        <taxon>Craniata</taxon>
        <taxon>Vertebrata</taxon>
        <taxon>Euteleostomi</taxon>
        <taxon>Actinopterygii</taxon>
        <taxon>Neopterygii</taxon>
        <taxon>Teleostei</taxon>
        <taxon>Neoteleostei</taxon>
        <taxon>Acanthomorphata</taxon>
        <taxon>Ovalentaria</taxon>
        <taxon>Cichlomorphae</taxon>
        <taxon>Cichliformes</taxon>
        <taxon>Cichlidae</taxon>
        <taxon>African cichlids</taxon>
        <taxon>Pseudocrenilabrinae</taxon>
        <taxon>Oreochromini</taxon>
        <taxon>Oreochromis</taxon>
    </lineage>
</organism>
<reference evidence="2" key="1">
    <citation type="submission" date="2025-08" db="UniProtKB">
        <authorList>
            <consortium name="Ensembl"/>
        </authorList>
    </citation>
    <scope>IDENTIFICATION</scope>
</reference>
<evidence type="ECO:0000313" key="3">
    <source>
        <dbReference type="Proteomes" id="UP000472276"/>
    </source>
</evidence>
<dbReference type="AlphaFoldDB" id="A0A668T024"/>
<sequence>MSLGNFYFFLLVPAWDYVPVSASNKLFYRKSPVSLFCSCTVQAPQKKWLPCRCWKKRGKKCKGNRLQKRVGSTARRREGGSWRKGLRRFNRGELKLRHN</sequence>
<dbReference type="Proteomes" id="UP000472276">
    <property type="component" value="Unassembled WGS sequence"/>
</dbReference>
<accession>A0A668T024</accession>
<feature type="chain" id="PRO_5046963429" description="Secreted protein" evidence="1">
    <location>
        <begin position="23"/>
        <end position="99"/>
    </location>
</feature>
<keyword evidence="1" id="KW-0732">Signal</keyword>
<evidence type="ECO:0000256" key="1">
    <source>
        <dbReference type="SAM" id="SignalP"/>
    </source>
</evidence>